<name>A0ABN2Q8R1_9ACTN</name>
<evidence type="ECO:0000313" key="3">
    <source>
        <dbReference type="EMBL" id="GAA1946752.1"/>
    </source>
</evidence>
<gene>
    <name evidence="3" type="ORF">GCM10009798_02210</name>
</gene>
<accession>A0ABN2Q8R1</accession>
<evidence type="ECO:0000256" key="1">
    <source>
        <dbReference type="SAM" id="MobiDB-lite"/>
    </source>
</evidence>
<dbReference type="PROSITE" id="PS51257">
    <property type="entry name" value="PROKAR_LIPOPROTEIN"/>
    <property type="match status" value="1"/>
</dbReference>
<keyword evidence="4" id="KW-1185">Reference proteome</keyword>
<feature type="compositionally biased region" description="Low complexity" evidence="1">
    <location>
        <begin position="30"/>
        <end position="49"/>
    </location>
</feature>
<comment type="caution">
    <text evidence="3">The sequence shown here is derived from an EMBL/GenBank/DDBJ whole genome shotgun (WGS) entry which is preliminary data.</text>
</comment>
<dbReference type="RefSeq" id="WP_344041529.1">
    <property type="nucleotide sequence ID" value="NZ_BAAAPB010000001.1"/>
</dbReference>
<reference evidence="3 4" key="1">
    <citation type="journal article" date="2019" name="Int. J. Syst. Evol. Microbiol.">
        <title>The Global Catalogue of Microorganisms (GCM) 10K type strain sequencing project: providing services to taxonomists for standard genome sequencing and annotation.</title>
        <authorList>
            <consortium name="The Broad Institute Genomics Platform"/>
            <consortium name="The Broad Institute Genome Sequencing Center for Infectious Disease"/>
            <person name="Wu L."/>
            <person name="Ma J."/>
        </authorList>
    </citation>
    <scope>NUCLEOTIDE SEQUENCE [LARGE SCALE GENOMIC DNA]</scope>
    <source>
        <strain evidence="3 4">JCM 15309</strain>
    </source>
</reference>
<feature type="region of interest" description="Disordered" evidence="1">
    <location>
        <begin position="23"/>
        <end position="88"/>
    </location>
</feature>
<evidence type="ECO:0000256" key="2">
    <source>
        <dbReference type="SAM" id="SignalP"/>
    </source>
</evidence>
<dbReference type="Proteomes" id="UP001500571">
    <property type="component" value="Unassembled WGS sequence"/>
</dbReference>
<organism evidence="3 4">
    <name type="scientific">Nocardioides panacihumi</name>
    <dbReference type="NCBI Taxonomy" id="400774"/>
    <lineage>
        <taxon>Bacteria</taxon>
        <taxon>Bacillati</taxon>
        <taxon>Actinomycetota</taxon>
        <taxon>Actinomycetes</taxon>
        <taxon>Propionibacteriales</taxon>
        <taxon>Nocardioidaceae</taxon>
        <taxon>Nocardioides</taxon>
    </lineage>
</organism>
<keyword evidence="2" id="KW-0732">Signal</keyword>
<feature type="chain" id="PRO_5046258856" evidence="2">
    <location>
        <begin position="21"/>
        <end position="158"/>
    </location>
</feature>
<evidence type="ECO:0000313" key="4">
    <source>
        <dbReference type="Proteomes" id="UP001500571"/>
    </source>
</evidence>
<feature type="signal peptide" evidence="2">
    <location>
        <begin position="1"/>
        <end position="20"/>
    </location>
</feature>
<sequence length="158" mass="16180">MKSSIPVALLLGTVIALVGAGCDSDSESQPAPADVTPTTRPTPTSAAPSPGVPDPTTSGSTLAAPEIDPANAVLAKNSGSGTMSRPQRLETDGSFMFYADCAGGTEMTVVSSDGSETPVPCTGYTSRMRYVGEGRHAAYHVVADPGVEWAITWTDYSP</sequence>
<protein>
    <submittedName>
        <fullName evidence="3">Uncharacterized protein</fullName>
    </submittedName>
</protein>
<dbReference type="EMBL" id="BAAAPB010000001">
    <property type="protein sequence ID" value="GAA1946752.1"/>
    <property type="molecule type" value="Genomic_DNA"/>
</dbReference>
<proteinExistence type="predicted"/>